<feature type="signal peptide" evidence="1">
    <location>
        <begin position="1"/>
        <end position="22"/>
    </location>
</feature>
<keyword evidence="1" id="KW-0732">Signal</keyword>
<proteinExistence type="predicted"/>
<reference evidence="2" key="1">
    <citation type="submission" date="2021-01" db="EMBL/GenBank/DDBJ databases">
        <authorList>
            <person name="Corre E."/>
            <person name="Pelletier E."/>
            <person name="Niang G."/>
            <person name="Scheremetjew M."/>
            <person name="Finn R."/>
            <person name="Kale V."/>
            <person name="Holt S."/>
            <person name="Cochrane G."/>
            <person name="Meng A."/>
            <person name="Brown T."/>
            <person name="Cohen L."/>
        </authorList>
    </citation>
    <scope>NUCLEOTIDE SEQUENCE</scope>
    <source>
        <strain evidence="2">OF101</strain>
    </source>
</reference>
<organism evidence="2">
    <name type="scientific">Alexandrium catenella</name>
    <name type="common">Red tide dinoflagellate</name>
    <name type="synonym">Gonyaulax catenella</name>
    <dbReference type="NCBI Taxonomy" id="2925"/>
    <lineage>
        <taxon>Eukaryota</taxon>
        <taxon>Sar</taxon>
        <taxon>Alveolata</taxon>
        <taxon>Dinophyceae</taxon>
        <taxon>Gonyaulacales</taxon>
        <taxon>Pyrocystaceae</taxon>
        <taxon>Alexandrium</taxon>
    </lineage>
</organism>
<sequence>MHPSTHLVAVYFAVSTWHLAAADGGAQLRGAQAAPAQTVSCDVFMWPGAAETCGTCKARVPGLTARYGSCGRYCASLGLGCEGAWDAKPGAGCKASAVSSCSADAGAQSQPDPSPDAPRSEGICECSLPAGQTQFDRCGTHRWPIVKEKCASCMVKVNGTSLKANYGGTCAQYCSSLDGKVYGQQWFCGSAHVGSCSAFMQSEGNHNCMEPVPDAQDAVCWCIYPDF</sequence>
<gene>
    <name evidence="2" type="ORF">ACAT0790_LOCUS69903</name>
</gene>
<dbReference type="EMBL" id="HBGE01117230">
    <property type="protein sequence ID" value="CAD9193126.1"/>
    <property type="molecule type" value="Transcribed_RNA"/>
</dbReference>
<protein>
    <submittedName>
        <fullName evidence="2">Uncharacterized protein</fullName>
    </submittedName>
</protein>
<evidence type="ECO:0000313" key="2">
    <source>
        <dbReference type="EMBL" id="CAD9193126.1"/>
    </source>
</evidence>
<feature type="chain" id="PRO_5031270666" evidence="1">
    <location>
        <begin position="23"/>
        <end position="227"/>
    </location>
</feature>
<name>A0A7S1WX12_ALECA</name>
<dbReference type="AlphaFoldDB" id="A0A7S1WX12"/>
<evidence type="ECO:0000256" key="1">
    <source>
        <dbReference type="SAM" id="SignalP"/>
    </source>
</evidence>
<accession>A0A7S1WX12</accession>